<reference evidence="2 3" key="1">
    <citation type="submission" date="2019-09" db="EMBL/GenBank/DDBJ databases">
        <title>Pararcticibacter amylolyticus gen. nov., sp. nov., isolated from a rottenly hemp rope, and reclassification of Pedobacter tournemirensis as Pararcticibacter tournemirensis comb. nov.</title>
        <authorList>
            <person name="Cai Y."/>
        </authorList>
    </citation>
    <scope>NUCLEOTIDE SEQUENCE [LARGE SCALE GENOMIC DNA]</scope>
    <source>
        <strain evidence="2 3">TF5-37.2-LB10</strain>
    </source>
</reference>
<keyword evidence="3" id="KW-1185">Reference proteome</keyword>
<dbReference type="GO" id="GO:0000156">
    <property type="term" value="F:phosphorelay response regulator activity"/>
    <property type="evidence" value="ECO:0007669"/>
    <property type="project" value="InterPro"/>
</dbReference>
<dbReference type="PANTHER" id="PTHR37299:SF1">
    <property type="entry name" value="STAGE 0 SPORULATION PROTEIN A HOMOLOG"/>
    <property type="match status" value="1"/>
</dbReference>
<gene>
    <name evidence="2" type="ORF">F1649_20415</name>
</gene>
<organism evidence="2 3">
    <name type="scientific">Arcticibacter tournemirensis</name>
    <dbReference type="NCBI Taxonomy" id="699437"/>
    <lineage>
        <taxon>Bacteria</taxon>
        <taxon>Pseudomonadati</taxon>
        <taxon>Bacteroidota</taxon>
        <taxon>Sphingobacteriia</taxon>
        <taxon>Sphingobacteriales</taxon>
        <taxon>Sphingobacteriaceae</taxon>
        <taxon>Arcticibacter</taxon>
    </lineage>
</organism>
<evidence type="ECO:0000313" key="2">
    <source>
        <dbReference type="EMBL" id="KAA8476155.1"/>
    </source>
</evidence>
<dbReference type="AlphaFoldDB" id="A0A5M9GQX0"/>
<dbReference type="SMART" id="SM00850">
    <property type="entry name" value="LytTR"/>
    <property type="match status" value="1"/>
</dbReference>
<evidence type="ECO:0000259" key="1">
    <source>
        <dbReference type="PROSITE" id="PS50930"/>
    </source>
</evidence>
<dbReference type="Proteomes" id="UP000322918">
    <property type="component" value="Unassembled WGS sequence"/>
</dbReference>
<dbReference type="Gene3D" id="2.40.50.1020">
    <property type="entry name" value="LytTr DNA-binding domain"/>
    <property type="match status" value="1"/>
</dbReference>
<dbReference type="Pfam" id="PF04397">
    <property type="entry name" value="LytTR"/>
    <property type="match status" value="1"/>
</dbReference>
<dbReference type="OrthoDB" id="796275at2"/>
<dbReference type="GO" id="GO:0003677">
    <property type="term" value="F:DNA binding"/>
    <property type="evidence" value="ECO:0007669"/>
    <property type="project" value="InterPro"/>
</dbReference>
<comment type="caution">
    <text evidence="2">The sequence shown here is derived from an EMBL/GenBank/DDBJ whole genome shotgun (WGS) entry which is preliminary data.</text>
</comment>
<evidence type="ECO:0000313" key="3">
    <source>
        <dbReference type="Proteomes" id="UP000322918"/>
    </source>
</evidence>
<dbReference type="RefSeq" id="WP_141815147.1">
    <property type="nucleotide sequence ID" value="NZ_VFPL01000001.1"/>
</dbReference>
<dbReference type="PROSITE" id="PS50930">
    <property type="entry name" value="HTH_LYTTR"/>
    <property type="match status" value="1"/>
</dbReference>
<dbReference type="InterPro" id="IPR007492">
    <property type="entry name" value="LytTR_DNA-bd_dom"/>
</dbReference>
<feature type="domain" description="HTH LytTR-type" evidence="1">
    <location>
        <begin position="138"/>
        <end position="209"/>
    </location>
</feature>
<name>A0A5M9GQX0_9SPHI</name>
<dbReference type="EMBL" id="VWNE01000045">
    <property type="protein sequence ID" value="KAA8476155.1"/>
    <property type="molecule type" value="Genomic_DNA"/>
</dbReference>
<dbReference type="InterPro" id="IPR046947">
    <property type="entry name" value="LytR-like"/>
</dbReference>
<proteinExistence type="predicted"/>
<accession>A0A5M9GQX0</accession>
<dbReference type="PANTHER" id="PTHR37299">
    <property type="entry name" value="TRANSCRIPTIONAL REGULATOR-RELATED"/>
    <property type="match status" value="1"/>
</dbReference>
<sequence>MLNYYILGDSSTVNYLTASIPPFLSVEFLGSSTDLGAAYNQILVKKPDMVFIDEDLIHVDEEKLSMLRQSSMLVFTSGRVQGDPKMRFYNPVSNPSPNSANADYPALTARQTKGDGSSISVQNDSEEADNYIIIRTNFRSAGGTLTVLIKFSDIIYIKSLGNYLQIYTEGNKHFTSHMTLKAIADKLPAQFERINKAYLINLDKVTSIEGRDHVILNQNAQSPIPIGCTYQQRFAKWKKQYRPKLPAKNIASIVGALHYVLLNLSDWCEFYL</sequence>
<protein>
    <submittedName>
        <fullName evidence="2">LytTR family transcriptional regulator</fullName>
    </submittedName>
</protein>